<keyword evidence="3 7" id="KW-1003">Cell membrane</keyword>
<evidence type="ECO:0000256" key="7">
    <source>
        <dbReference type="RuleBase" id="RU364093"/>
    </source>
</evidence>
<dbReference type="PANTHER" id="PTHR30161:SF1">
    <property type="entry name" value="FLAGELLAR BIOSYNTHESIS PROTEIN FLHA-RELATED"/>
    <property type="match status" value="1"/>
</dbReference>
<dbReference type="InterPro" id="IPR042194">
    <property type="entry name" value="FHIPEP_1"/>
</dbReference>
<feature type="transmembrane region" description="Helical" evidence="7">
    <location>
        <begin position="205"/>
        <end position="227"/>
    </location>
</feature>
<comment type="subcellular location">
    <subcellularLocation>
        <location evidence="1 7">Cell membrane</location>
        <topology evidence="1 7">Multi-pass membrane protein</topology>
    </subcellularLocation>
</comment>
<proteinExistence type="inferred from homology"/>
<keyword evidence="9" id="KW-0966">Cell projection</keyword>
<keyword evidence="7" id="KW-0813">Transport</keyword>
<dbReference type="NCBIfam" id="TIGR01398">
    <property type="entry name" value="FlhA"/>
    <property type="match status" value="1"/>
</dbReference>
<feature type="transmembrane region" description="Helical" evidence="7">
    <location>
        <begin position="38"/>
        <end position="61"/>
    </location>
</feature>
<dbReference type="InterPro" id="IPR025505">
    <property type="entry name" value="FHIPEP_CS"/>
</dbReference>
<comment type="caution">
    <text evidence="7">Lacks conserved residue(s) required for the propagation of feature annotation.</text>
</comment>
<dbReference type="GO" id="GO:0009306">
    <property type="term" value="P:protein secretion"/>
    <property type="evidence" value="ECO:0007669"/>
    <property type="project" value="InterPro"/>
</dbReference>
<reference evidence="9 10" key="1">
    <citation type="submission" date="2018-10" db="EMBL/GenBank/DDBJ databases">
        <title>Genomic Encyclopedia of Type Strains, Phase IV (KMG-IV): sequencing the most valuable type-strain genomes for metagenomic binning, comparative biology and taxonomic classification.</title>
        <authorList>
            <person name="Goeker M."/>
        </authorList>
    </citation>
    <scope>NUCLEOTIDE SEQUENCE [LARGE SCALE GENOMIC DNA]</scope>
    <source>
        <strain evidence="9 10">DSM 15521</strain>
    </source>
</reference>
<comment type="caution">
    <text evidence="9">The sequence shown here is derived from an EMBL/GenBank/DDBJ whole genome shotgun (WGS) entry which is preliminary data.</text>
</comment>
<evidence type="ECO:0000256" key="5">
    <source>
        <dbReference type="ARBA" id="ARBA00022989"/>
    </source>
</evidence>
<comment type="similarity">
    <text evidence="2 7">Belongs to the FHIPEP (flagella/HR/invasion proteins export pore) family.</text>
</comment>
<dbReference type="Gene3D" id="3.40.50.12790">
    <property type="entry name" value="FHIPEP family, domain 4"/>
    <property type="match status" value="1"/>
</dbReference>
<dbReference type="GO" id="GO:0005886">
    <property type="term" value="C:plasma membrane"/>
    <property type="evidence" value="ECO:0007669"/>
    <property type="project" value="UniProtKB-SubCell"/>
</dbReference>
<dbReference type="RefSeq" id="WP_121169447.1">
    <property type="nucleotide sequence ID" value="NZ_RBIE01000001.1"/>
</dbReference>
<keyword evidence="9" id="KW-0282">Flagellum</keyword>
<dbReference type="InterPro" id="IPR006301">
    <property type="entry name" value="FlhA"/>
</dbReference>
<keyword evidence="10" id="KW-1185">Reference proteome</keyword>
<evidence type="ECO:0000256" key="4">
    <source>
        <dbReference type="ARBA" id="ARBA00022692"/>
    </source>
</evidence>
<evidence type="ECO:0000256" key="2">
    <source>
        <dbReference type="ARBA" id="ARBA00008835"/>
    </source>
</evidence>
<keyword evidence="7" id="KW-1006">Bacterial flagellum protein export</keyword>
<evidence type="ECO:0000256" key="1">
    <source>
        <dbReference type="ARBA" id="ARBA00004651"/>
    </source>
</evidence>
<keyword evidence="8" id="KW-0175">Coiled coil</keyword>
<evidence type="ECO:0000256" key="6">
    <source>
        <dbReference type="ARBA" id="ARBA00023136"/>
    </source>
</evidence>
<evidence type="ECO:0000256" key="8">
    <source>
        <dbReference type="SAM" id="Coils"/>
    </source>
</evidence>
<dbReference type="PROSITE" id="PS00994">
    <property type="entry name" value="FHIPEP"/>
    <property type="match status" value="1"/>
</dbReference>
<dbReference type="PIRSF" id="PIRSF005419">
    <property type="entry name" value="FlhA"/>
    <property type="match status" value="1"/>
</dbReference>
<name>A0A420W7I3_9BACT</name>
<organism evidence="9 10">
    <name type="scientific">Thermovibrio guaymasensis</name>
    <dbReference type="NCBI Taxonomy" id="240167"/>
    <lineage>
        <taxon>Bacteria</taxon>
        <taxon>Pseudomonadati</taxon>
        <taxon>Aquificota</taxon>
        <taxon>Aquificia</taxon>
        <taxon>Desulfurobacteriales</taxon>
        <taxon>Desulfurobacteriaceae</taxon>
        <taxon>Thermovibrio</taxon>
    </lineage>
</organism>
<dbReference type="Pfam" id="PF00771">
    <property type="entry name" value="FHIPEP"/>
    <property type="match status" value="1"/>
</dbReference>
<dbReference type="InterPro" id="IPR001712">
    <property type="entry name" value="T3SS_FHIPEP"/>
</dbReference>
<dbReference type="EMBL" id="RBIE01000001">
    <property type="protein sequence ID" value="RKQ63242.1"/>
    <property type="molecule type" value="Genomic_DNA"/>
</dbReference>
<dbReference type="Gene3D" id="1.10.8.540">
    <property type="entry name" value="FHIPEP family, domain 3"/>
    <property type="match status" value="1"/>
</dbReference>
<comment type="function">
    <text evidence="7">Required for formation of the rod structure of the flagellar apparatus. Together with FliI and FliH, may constitute the export apparatus of flagellin.</text>
</comment>
<accession>A0A420W7I3</accession>
<evidence type="ECO:0000256" key="3">
    <source>
        <dbReference type="ARBA" id="ARBA00022475"/>
    </source>
</evidence>
<keyword evidence="5 7" id="KW-1133">Transmembrane helix</keyword>
<dbReference type="Proteomes" id="UP000280881">
    <property type="component" value="Unassembled WGS sequence"/>
</dbReference>
<feature type="transmembrane region" description="Helical" evidence="7">
    <location>
        <begin position="12"/>
        <end position="32"/>
    </location>
</feature>
<keyword evidence="6 7" id="KW-0472">Membrane</keyword>
<dbReference type="PRINTS" id="PR00949">
    <property type="entry name" value="TYPE3IMAPROT"/>
</dbReference>
<dbReference type="PANTHER" id="PTHR30161">
    <property type="entry name" value="FLAGELLAR EXPORT PROTEIN, MEMBRANE FLHA SUBUNIT-RELATED"/>
    <property type="match status" value="1"/>
</dbReference>
<feature type="transmembrane region" description="Helical" evidence="7">
    <location>
        <begin position="247"/>
        <end position="264"/>
    </location>
</feature>
<dbReference type="AlphaFoldDB" id="A0A420W7I3"/>
<feature type="transmembrane region" description="Helical" evidence="7">
    <location>
        <begin position="284"/>
        <end position="301"/>
    </location>
</feature>
<keyword evidence="4 7" id="KW-0812">Transmembrane</keyword>
<dbReference type="InterPro" id="IPR042193">
    <property type="entry name" value="FHIPEP_3"/>
</dbReference>
<dbReference type="InterPro" id="IPR042196">
    <property type="entry name" value="FHIPEP_4"/>
</dbReference>
<keyword evidence="9" id="KW-0969">Cilium</keyword>
<feature type="coiled-coil region" evidence="8">
    <location>
        <begin position="325"/>
        <end position="352"/>
    </location>
</feature>
<dbReference type="GO" id="GO:0044780">
    <property type="term" value="P:bacterial-type flagellum assembly"/>
    <property type="evidence" value="ECO:0007669"/>
    <property type="project" value="InterPro"/>
</dbReference>
<feature type="transmembrane region" description="Helical" evidence="7">
    <location>
        <begin position="113"/>
        <end position="136"/>
    </location>
</feature>
<gene>
    <name evidence="7" type="primary">flhA</name>
    <name evidence="9" type="ORF">C7457_0105</name>
</gene>
<sequence length="693" mass="76777">MRESLTFYYDRIYKYSDVVFVVLILAILASMVLPIPSFLLDILLTSSITFSLLILMTTVYVKHPLELSSFPSLLLLATLFRLSLNVATTRRILLHGHEGPDAAGSVIKAFGQFVVGGNYIVGIVVFAILVVINYIVITKGTERISEVAARFILDAMPGKQMSIDADLNAGLIDEEEARRRREEIAREADFYGAMDGASKFIRGDAVAGIIITLINIIGGLLIGVFQHHMSFSQAAKTFTLLTVGDGLVSQIPSLITSTAAGLMVTRAAAETDLGREIFKQLTQYHKPLFMASLALAVIGLVPGMPTIPFAILSALIAVVAYMVYKYEKAKEIEEAEKRAKELLKETKKEEESPEDIVVQPEPITLEIGYSLIQYVDENQNGEVIKKIKNLRKQLAKELGIIIPLVHLRDNLELKPNEYRILLRDVEVARGEVEPGKELAIDTGGIKGELNGKPTREPAFGLPAYWVSGEERDKAKLLGYTVVDVPTVIVTHLSEVIKKHAHEILTRADVKKLVENLSKKYPIVKEIVPEHVSYGVLTKVLQNLLREGIPVRDLLSIIEAVADNIERTKDPDILTEFARQALSRLITNLYAKDGTLYALSLDPETEEFILKKVKENGYLPPLEPVFVQNLVKSVSQQLEPFLKNQLQPVILTSPAVRSYLRKILEPYLPSVAILSYAEVEPGAKVNILGVVKGQ</sequence>
<keyword evidence="7" id="KW-0653">Protein transport</keyword>
<keyword evidence="7" id="KW-1005">Bacterial flagellum biogenesis</keyword>
<evidence type="ECO:0000313" key="10">
    <source>
        <dbReference type="Proteomes" id="UP000280881"/>
    </source>
</evidence>
<dbReference type="Gene3D" id="3.40.30.60">
    <property type="entry name" value="FHIPEP family, domain 1"/>
    <property type="match status" value="1"/>
</dbReference>
<protein>
    <recommendedName>
        <fullName evidence="7">Flagellar biosynthesis protein FlhA</fullName>
    </recommendedName>
</protein>
<evidence type="ECO:0000313" key="9">
    <source>
        <dbReference type="EMBL" id="RKQ63242.1"/>
    </source>
</evidence>
<dbReference type="OrthoDB" id="9759185at2"/>